<feature type="transmembrane region" description="Helical" evidence="2">
    <location>
        <begin position="161"/>
        <end position="185"/>
    </location>
</feature>
<keyword evidence="2" id="KW-1133">Transmembrane helix</keyword>
<comment type="caution">
    <text evidence="3">The sequence shown here is derived from an EMBL/GenBank/DDBJ whole genome shotgun (WGS) entry which is preliminary data.</text>
</comment>
<feature type="transmembrane region" description="Helical" evidence="2">
    <location>
        <begin position="206"/>
        <end position="226"/>
    </location>
</feature>
<feature type="transmembrane region" description="Helical" evidence="2">
    <location>
        <begin position="134"/>
        <end position="155"/>
    </location>
</feature>
<keyword evidence="4" id="KW-1185">Reference proteome</keyword>
<dbReference type="PANTHER" id="PTHR43044:SF1">
    <property type="entry name" value="QUINOL:CYTOCHROME C OXIDOREDUCTASE QUINONE-BINDING SUBUNIT 2"/>
    <property type="match status" value="1"/>
</dbReference>
<keyword evidence="2" id="KW-0812">Transmembrane</keyword>
<evidence type="ECO:0000256" key="1">
    <source>
        <dbReference type="SAM" id="MobiDB-lite"/>
    </source>
</evidence>
<feature type="transmembrane region" description="Helical" evidence="2">
    <location>
        <begin position="272"/>
        <end position="292"/>
    </location>
</feature>
<reference evidence="3 4" key="1">
    <citation type="journal article" date="2013" name="Genome Announc.">
        <title>Draft Genome Sequence of Strain JLT2015T, Belonging to the Family Sphingomonadaceae of the Alphaproteobacteria.</title>
        <authorList>
            <person name="Tang K."/>
            <person name="Liu K."/>
            <person name="Li S."/>
            <person name="Jiao N."/>
        </authorList>
    </citation>
    <scope>NUCLEOTIDE SEQUENCE [LARGE SCALE GENOMIC DNA]</scope>
    <source>
        <strain evidence="3 4">JLT2015</strain>
    </source>
</reference>
<organism evidence="3 4">
    <name type="scientific">Pacificimonas flava</name>
    <dbReference type="NCBI Taxonomy" id="1234595"/>
    <lineage>
        <taxon>Bacteria</taxon>
        <taxon>Pseudomonadati</taxon>
        <taxon>Pseudomonadota</taxon>
        <taxon>Alphaproteobacteria</taxon>
        <taxon>Sphingomonadales</taxon>
        <taxon>Sphingosinicellaceae</taxon>
        <taxon>Pacificimonas</taxon>
    </lineage>
</organism>
<dbReference type="AlphaFoldDB" id="M2TRR2"/>
<feature type="transmembrane region" description="Helical" evidence="2">
    <location>
        <begin position="28"/>
        <end position="51"/>
    </location>
</feature>
<feature type="transmembrane region" description="Helical" evidence="2">
    <location>
        <begin position="246"/>
        <end position="265"/>
    </location>
</feature>
<evidence type="ECO:0000313" key="3">
    <source>
        <dbReference type="EMBL" id="EMD84471.1"/>
    </source>
</evidence>
<evidence type="ECO:0000256" key="2">
    <source>
        <dbReference type="SAM" id="Phobius"/>
    </source>
</evidence>
<proteinExistence type="predicted"/>
<dbReference type="RefSeq" id="WP_008599837.1">
    <property type="nucleotide sequence ID" value="NZ_JACHGC010000002.1"/>
</dbReference>
<feature type="transmembrane region" description="Helical" evidence="2">
    <location>
        <begin position="304"/>
        <end position="325"/>
    </location>
</feature>
<dbReference type="Proteomes" id="UP000011717">
    <property type="component" value="Unassembled WGS sequence"/>
</dbReference>
<feature type="compositionally biased region" description="Low complexity" evidence="1">
    <location>
        <begin position="342"/>
        <end position="359"/>
    </location>
</feature>
<feature type="transmembrane region" description="Helical" evidence="2">
    <location>
        <begin position="63"/>
        <end position="83"/>
    </location>
</feature>
<dbReference type="OrthoDB" id="140980at2"/>
<dbReference type="EMBL" id="AMRV01000001">
    <property type="protein sequence ID" value="EMD84471.1"/>
    <property type="molecule type" value="Genomic_DNA"/>
</dbReference>
<accession>M2TRR2</accession>
<evidence type="ECO:0000313" key="4">
    <source>
        <dbReference type="Proteomes" id="UP000011717"/>
    </source>
</evidence>
<gene>
    <name evidence="3" type="ORF">C725_0401</name>
</gene>
<protein>
    <submittedName>
        <fullName evidence="3">Uncharacterized protein</fullName>
    </submittedName>
</protein>
<feature type="transmembrane region" description="Helical" evidence="2">
    <location>
        <begin position="108"/>
        <end position="127"/>
    </location>
</feature>
<feature type="region of interest" description="Disordered" evidence="1">
    <location>
        <begin position="340"/>
        <end position="359"/>
    </location>
</feature>
<keyword evidence="2" id="KW-0472">Membrane</keyword>
<dbReference type="PANTHER" id="PTHR43044">
    <property type="match status" value="1"/>
</dbReference>
<name>M2TRR2_9SPHN</name>
<sequence>MIILATLLACGAGFISLGEGGLIAWRNAVLLLTGQAAGSLIVLAAGHLLANDWVEAVRDELEPAAWTIVPLAVLALPLTRLAVPEAPAIIPADLMTDARQSWFHDDAIFVRTCILFGGLAGLSIWVSKAGERRFVSAIALAIAAIFFAIGSADWLLLSRPFWWSTLIPFALLVNQMSAALALGFISNLVQREKGDEHAFRSLASGLLALALLSLWVWFSVYLIAWFGNQPDEAGWFLHRMRGTGTLLLGIWLSGNLLGVAILMFSRRRRWSMTAASAGMLAGYIAGMLWLLYPAGLRPLALSDLIPIGVLAGLWLVWLALGQRYYDAAHSGSRSASVIHARSSGSEGGQRSSSPSSENK</sequence>